<feature type="compositionally biased region" description="Basic and acidic residues" evidence="1">
    <location>
        <begin position="1"/>
        <end position="31"/>
    </location>
</feature>
<evidence type="ECO:0000313" key="3">
    <source>
        <dbReference type="EMBL" id="MBC9812753.1"/>
    </source>
</evidence>
<dbReference type="InterPro" id="IPR002059">
    <property type="entry name" value="CSP_DNA-bd"/>
</dbReference>
<dbReference type="InterPro" id="IPR012340">
    <property type="entry name" value="NA-bd_OB-fold"/>
</dbReference>
<evidence type="ECO:0000256" key="1">
    <source>
        <dbReference type="SAM" id="MobiDB-lite"/>
    </source>
</evidence>
<dbReference type="AlphaFoldDB" id="A0A8J6PPZ1"/>
<evidence type="ECO:0000259" key="2">
    <source>
        <dbReference type="PROSITE" id="PS51857"/>
    </source>
</evidence>
<name>A0A8J6PPZ1_9FLAO</name>
<sequence length="144" mass="16580">MAETFNKKEREKKRDQRRKEKQSKKEARKENATGGGWESMMAYVDENGILRDTPPDPSTKKEVKAKHIEIGIPRREKEEIDPFLTGVINYFDDTKGYGFIKTADDESFFVHQNNVSGQPMKGAKVRFEKEKGTKGWVAVRVTLI</sequence>
<protein>
    <submittedName>
        <fullName evidence="3">Cold shock domain-containing protein</fullName>
    </submittedName>
</protein>
<evidence type="ECO:0000313" key="4">
    <source>
        <dbReference type="Proteomes" id="UP000652681"/>
    </source>
</evidence>
<dbReference type="EMBL" id="JACVEL010000005">
    <property type="protein sequence ID" value="MBC9812753.1"/>
    <property type="molecule type" value="Genomic_DNA"/>
</dbReference>
<dbReference type="Proteomes" id="UP000652681">
    <property type="component" value="Unassembled WGS sequence"/>
</dbReference>
<reference evidence="3" key="1">
    <citation type="submission" date="2020-09" db="EMBL/GenBank/DDBJ databases">
        <title>Taishania pollutisoli gen. nov., sp. nov., Isolated from Tetrabromobisphenol A-Contaminated Soil.</title>
        <authorList>
            <person name="Chen Q."/>
        </authorList>
    </citation>
    <scope>NUCLEOTIDE SEQUENCE</scope>
    <source>
        <strain evidence="3">CZZ-1</strain>
    </source>
</reference>
<dbReference type="GO" id="GO:0003676">
    <property type="term" value="F:nucleic acid binding"/>
    <property type="evidence" value="ECO:0007669"/>
    <property type="project" value="InterPro"/>
</dbReference>
<dbReference type="Pfam" id="PF00313">
    <property type="entry name" value="CSD"/>
    <property type="match status" value="1"/>
</dbReference>
<dbReference type="SMART" id="SM00357">
    <property type="entry name" value="CSP"/>
    <property type="match status" value="1"/>
</dbReference>
<dbReference type="SUPFAM" id="SSF50249">
    <property type="entry name" value="Nucleic acid-binding proteins"/>
    <property type="match status" value="1"/>
</dbReference>
<gene>
    <name evidence="3" type="ORF">H9Y05_09745</name>
</gene>
<dbReference type="GO" id="GO:0005829">
    <property type="term" value="C:cytosol"/>
    <property type="evidence" value="ECO:0007669"/>
    <property type="project" value="UniProtKB-ARBA"/>
</dbReference>
<dbReference type="Gene3D" id="2.40.50.140">
    <property type="entry name" value="Nucleic acid-binding proteins"/>
    <property type="match status" value="1"/>
</dbReference>
<accession>A0A8J6PPZ1</accession>
<feature type="region of interest" description="Disordered" evidence="1">
    <location>
        <begin position="1"/>
        <end position="39"/>
    </location>
</feature>
<keyword evidence="4" id="KW-1185">Reference proteome</keyword>
<feature type="domain" description="CSD" evidence="2">
    <location>
        <begin position="83"/>
        <end position="143"/>
    </location>
</feature>
<dbReference type="RefSeq" id="WP_216714165.1">
    <property type="nucleotide sequence ID" value="NZ_JACVEL010000005.1"/>
</dbReference>
<organism evidence="3 4">
    <name type="scientific">Taishania pollutisoli</name>
    <dbReference type="NCBI Taxonomy" id="2766479"/>
    <lineage>
        <taxon>Bacteria</taxon>
        <taxon>Pseudomonadati</taxon>
        <taxon>Bacteroidota</taxon>
        <taxon>Flavobacteriia</taxon>
        <taxon>Flavobacteriales</taxon>
        <taxon>Crocinitomicaceae</taxon>
        <taxon>Taishania</taxon>
    </lineage>
</organism>
<comment type="caution">
    <text evidence="3">The sequence shown here is derived from an EMBL/GenBank/DDBJ whole genome shotgun (WGS) entry which is preliminary data.</text>
</comment>
<dbReference type="InterPro" id="IPR011129">
    <property type="entry name" value="CSD"/>
</dbReference>
<proteinExistence type="predicted"/>
<dbReference type="PROSITE" id="PS51857">
    <property type="entry name" value="CSD_2"/>
    <property type="match status" value="1"/>
</dbReference>